<proteinExistence type="predicted"/>
<keyword evidence="3" id="KW-1185">Reference proteome</keyword>
<dbReference type="AlphaFoldDB" id="A0A559JQT5"/>
<name>A0A559JQT5_9BACL</name>
<dbReference type="Proteomes" id="UP000316330">
    <property type="component" value="Unassembled WGS sequence"/>
</dbReference>
<evidence type="ECO:0000259" key="1">
    <source>
        <dbReference type="Pfam" id="PF12760"/>
    </source>
</evidence>
<dbReference type="OrthoDB" id="9769409at2"/>
<accession>A0A559JQT5</accession>
<dbReference type="Pfam" id="PF12760">
    <property type="entry name" value="Zn_ribbon_IS1595"/>
    <property type="match status" value="1"/>
</dbReference>
<reference evidence="2 3" key="1">
    <citation type="submission" date="2019-07" db="EMBL/GenBank/DDBJ databases">
        <authorList>
            <person name="Kim J."/>
        </authorList>
    </citation>
    <scope>NUCLEOTIDE SEQUENCE [LARGE SCALE GENOMIC DNA]</scope>
    <source>
        <strain evidence="2 3">G13</strain>
    </source>
</reference>
<dbReference type="EMBL" id="VNJJ01000003">
    <property type="protein sequence ID" value="TVY02230.1"/>
    <property type="molecule type" value="Genomic_DNA"/>
</dbReference>
<organism evidence="2 3">
    <name type="scientific">Cohnella terricola</name>
    <dbReference type="NCBI Taxonomy" id="1289167"/>
    <lineage>
        <taxon>Bacteria</taxon>
        <taxon>Bacillati</taxon>
        <taxon>Bacillota</taxon>
        <taxon>Bacilli</taxon>
        <taxon>Bacillales</taxon>
        <taxon>Paenibacillaceae</taxon>
        <taxon>Cohnella</taxon>
    </lineage>
</organism>
<feature type="domain" description="Transposase zinc-ribbon" evidence="1">
    <location>
        <begin position="20"/>
        <end position="65"/>
    </location>
</feature>
<gene>
    <name evidence="2" type="ORF">FPZ45_07285</name>
</gene>
<comment type="caution">
    <text evidence="2">The sequence shown here is derived from an EMBL/GenBank/DDBJ whole genome shotgun (WGS) entry which is preliminary data.</text>
</comment>
<evidence type="ECO:0000313" key="2">
    <source>
        <dbReference type="EMBL" id="TVY02230.1"/>
    </source>
</evidence>
<evidence type="ECO:0000313" key="3">
    <source>
        <dbReference type="Proteomes" id="UP000316330"/>
    </source>
</evidence>
<dbReference type="InterPro" id="IPR024442">
    <property type="entry name" value="Transposase_Zn_ribbon"/>
</dbReference>
<dbReference type="RefSeq" id="WP_144699913.1">
    <property type="nucleotide sequence ID" value="NZ_VNJJ01000003.1"/>
</dbReference>
<protein>
    <submittedName>
        <fullName evidence="2">IS1595 family transposase</fullName>
    </submittedName>
</protein>
<sequence>MNLLGSDEKYNSFCAQFTREEDCFGILFNLKWPEGFRCPHCRHTHFYLISTRRLPLYECRSCRSQTSLIVGTIMEGSRTPLHLWFQAIYLHTQPFGVNAVQLAEAIGVTYKTAWLIGHKIRHAMVQAESKRLLTGIVRISDTVYSRRYTGSFEWHRQEQPLLIGASGNENEQLKPIIVKLQSKTPLKNNYDFPDPFPFIRDHVDPQSAPQTIITRRYGKNRNNALASMGHKVTWWIARVYRGIGPKHLQRYLDQFCYVYNRISSTLFEQLISDCTISKRITYSALTQSSARSIRPTRVARTAVPVVS</sequence>